<dbReference type="InterPro" id="IPR001254">
    <property type="entry name" value="Trypsin_dom"/>
</dbReference>
<dbReference type="InterPro" id="IPR033116">
    <property type="entry name" value="TRYPSIN_SER"/>
</dbReference>
<dbReference type="EMBL" id="AAKN02047390">
    <property type="status" value="NOT_ANNOTATED_CDS"/>
    <property type="molecule type" value="Genomic_DNA"/>
</dbReference>
<keyword evidence="2" id="KW-0732">Signal</keyword>
<dbReference type="OrthoDB" id="5565075at2759"/>
<dbReference type="CDD" id="cd00190">
    <property type="entry name" value="Tryp_SPc"/>
    <property type="match status" value="1"/>
</dbReference>
<dbReference type="GO" id="GO:0006508">
    <property type="term" value="P:proteolysis"/>
    <property type="evidence" value="ECO:0007669"/>
    <property type="project" value="UniProtKB-KW"/>
</dbReference>
<evidence type="ECO:0000256" key="7">
    <source>
        <dbReference type="RuleBase" id="RU363034"/>
    </source>
</evidence>
<dbReference type="InterPro" id="IPR018114">
    <property type="entry name" value="TRYPSIN_HIS"/>
</dbReference>
<dbReference type="RefSeq" id="XP_003464806.3">
    <property type="nucleotide sequence ID" value="XM_003464758.4"/>
</dbReference>
<reference evidence="10" key="1">
    <citation type="journal article" date="2011" name="Nature">
        <title>A high-resolution map of human evolutionary constraint using 29 mammals.</title>
        <authorList>
            <person name="Lindblad-Toh K."/>
            <person name="Garber M."/>
            <person name="Zuk O."/>
            <person name="Lin M.F."/>
            <person name="Parker B.J."/>
            <person name="Washietl S."/>
            <person name="Kheradpour P."/>
            <person name="Ernst J."/>
            <person name="Jordan G."/>
            <person name="Mauceli E."/>
            <person name="Ward L.D."/>
            <person name="Lowe C.B."/>
            <person name="Holloway A.K."/>
            <person name="Clamp M."/>
            <person name="Gnerre S."/>
            <person name="Alfoldi J."/>
            <person name="Beal K."/>
            <person name="Chang J."/>
            <person name="Clawson H."/>
            <person name="Cuff J."/>
            <person name="Di Palma F."/>
            <person name="Fitzgerald S."/>
            <person name="Flicek P."/>
            <person name="Guttman M."/>
            <person name="Hubisz M.J."/>
            <person name="Jaffe D.B."/>
            <person name="Jungreis I."/>
            <person name="Kent W.J."/>
            <person name="Kostka D."/>
            <person name="Lara M."/>
            <person name="Martins A.L."/>
            <person name="Massingham T."/>
            <person name="Moltke I."/>
            <person name="Raney B.J."/>
            <person name="Rasmussen M.D."/>
            <person name="Robinson J."/>
            <person name="Stark A."/>
            <person name="Vilella A.J."/>
            <person name="Wen J."/>
            <person name="Xie X."/>
            <person name="Zody M.C."/>
            <person name="Baldwin J."/>
            <person name="Bloom T."/>
            <person name="Chin C.W."/>
            <person name="Heiman D."/>
            <person name="Nicol R."/>
            <person name="Nusbaum C."/>
            <person name="Young S."/>
            <person name="Wilkinson J."/>
            <person name="Worley K.C."/>
            <person name="Kovar C.L."/>
            <person name="Muzny D.M."/>
            <person name="Gibbs R.A."/>
            <person name="Cree A."/>
            <person name="Dihn H.H."/>
            <person name="Fowler G."/>
            <person name="Jhangiani S."/>
            <person name="Joshi V."/>
            <person name="Lee S."/>
            <person name="Lewis L.R."/>
            <person name="Nazareth L.V."/>
            <person name="Okwuonu G."/>
            <person name="Santibanez J."/>
            <person name="Warren W.C."/>
            <person name="Mardis E.R."/>
            <person name="Weinstock G.M."/>
            <person name="Wilson R.K."/>
            <person name="Delehaunty K."/>
            <person name="Dooling D."/>
            <person name="Fronik C."/>
            <person name="Fulton L."/>
            <person name="Fulton B."/>
            <person name="Graves T."/>
            <person name="Minx P."/>
            <person name="Sodergren E."/>
            <person name="Birney E."/>
            <person name="Margulies E.H."/>
            <person name="Herrero J."/>
            <person name="Green E.D."/>
            <person name="Haussler D."/>
            <person name="Siepel A."/>
            <person name="Goldman N."/>
            <person name="Pollard K.S."/>
            <person name="Pedersen J.S."/>
            <person name="Lander E.S."/>
            <person name="Kellis M."/>
        </authorList>
    </citation>
    <scope>NUCLEOTIDE SEQUENCE [LARGE SCALE GENOMIC DNA]</scope>
    <source>
        <strain evidence="10">2N</strain>
    </source>
</reference>
<keyword evidence="3 7" id="KW-0378">Hydrolase</keyword>
<evidence type="ECO:0000256" key="2">
    <source>
        <dbReference type="ARBA" id="ARBA00022729"/>
    </source>
</evidence>
<dbReference type="Gene3D" id="2.40.10.10">
    <property type="entry name" value="Trypsin-like serine proteases"/>
    <property type="match status" value="2"/>
</dbReference>
<dbReference type="GO" id="GO:0005737">
    <property type="term" value="C:cytoplasm"/>
    <property type="evidence" value="ECO:0007669"/>
    <property type="project" value="TreeGrafter"/>
</dbReference>
<evidence type="ECO:0000259" key="8">
    <source>
        <dbReference type="PROSITE" id="PS50240"/>
    </source>
</evidence>
<dbReference type="GeneTree" id="ENSGT01030000234551"/>
<organism evidence="9 10">
    <name type="scientific">Cavia porcellus</name>
    <name type="common">Guinea pig</name>
    <dbReference type="NCBI Taxonomy" id="10141"/>
    <lineage>
        <taxon>Eukaryota</taxon>
        <taxon>Metazoa</taxon>
        <taxon>Chordata</taxon>
        <taxon>Craniata</taxon>
        <taxon>Vertebrata</taxon>
        <taxon>Euteleostomi</taxon>
        <taxon>Mammalia</taxon>
        <taxon>Eutheria</taxon>
        <taxon>Euarchontoglires</taxon>
        <taxon>Glires</taxon>
        <taxon>Rodentia</taxon>
        <taxon>Hystricomorpha</taxon>
        <taxon>Caviidae</taxon>
        <taxon>Cavia</taxon>
    </lineage>
</organism>
<keyword evidence="10" id="KW-1185">Reference proteome</keyword>
<dbReference type="EMBL" id="AAKN02047386">
    <property type="status" value="NOT_ANNOTATED_CDS"/>
    <property type="molecule type" value="Genomic_DNA"/>
</dbReference>
<dbReference type="PANTHER" id="PTHR24271:SF81">
    <property type="entry name" value="GRANZYME B"/>
    <property type="match status" value="1"/>
</dbReference>
<keyword evidence="4 7" id="KW-0720">Serine protease</keyword>
<reference evidence="9" key="3">
    <citation type="submission" date="2025-09" db="UniProtKB">
        <authorList>
            <consortium name="Ensembl"/>
        </authorList>
    </citation>
    <scope>IDENTIFICATION</scope>
    <source>
        <strain evidence="9">2N</strain>
    </source>
</reference>
<dbReference type="KEGG" id="cpoc:100736180"/>
<keyword evidence="6" id="KW-1015">Disulfide bond</keyword>
<proteinExistence type="predicted"/>
<dbReference type="InterPro" id="IPR001314">
    <property type="entry name" value="Peptidase_S1A"/>
</dbReference>
<dbReference type="STRING" id="10141.ENSCPOP00000021962"/>
<dbReference type="FunCoup" id="A0A286X960">
    <property type="interactions" value="545"/>
</dbReference>
<dbReference type="GO" id="GO:0004252">
    <property type="term" value="F:serine-type endopeptidase activity"/>
    <property type="evidence" value="ECO:0007669"/>
    <property type="project" value="InterPro"/>
</dbReference>
<dbReference type="InterPro" id="IPR043504">
    <property type="entry name" value="Peptidase_S1_PA_chymotrypsin"/>
</dbReference>
<feature type="domain" description="Peptidase S1" evidence="8">
    <location>
        <begin position="73"/>
        <end position="297"/>
    </location>
</feature>
<gene>
    <name evidence="9" type="primary">LOC100736180</name>
</gene>
<dbReference type="PRINTS" id="PR00722">
    <property type="entry name" value="CHYMOTRYPSIN"/>
</dbReference>
<dbReference type="EMBL" id="AAKN02047385">
    <property type="status" value="NOT_ANNOTATED_CDS"/>
    <property type="molecule type" value="Genomic_DNA"/>
</dbReference>
<dbReference type="Pfam" id="PF00089">
    <property type="entry name" value="Trypsin"/>
    <property type="match status" value="1"/>
</dbReference>
<evidence type="ECO:0000313" key="9">
    <source>
        <dbReference type="Ensembl" id="ENSCPOP00000021962.1"/>
    </source>
</evidence>
<dbReference type="EMBL" id="AAKN02047388">
    <property type="status" value="NOT_ANNOTATED_CDS"/>
    <property type="molecule type" value="Genomic_DNA"/>
</dbReference>
<name>A0A286X960_CAVPO</name>
<dbReference type="FunFam" id="2.40.10.10:FF:000068">
    <property type="entry name" value="transmembrane protease serine 2"/>
    <property type="match status" value="1"/>
</dbReference>
<dbReference type="InParanoid" id="A0A286X960"/>
<evidence type="ECO:0000256" key="6">
    <source>
        <dbReference type="ARBA" id="ARBA00023157"/>
    </source>
</evidence>
<dbReference type="EMBL" id="AAKN02047387">
    <property type="status" value="NOT_ANNOTATED_CDS"/>
    <property type="molecule type" value="Genomic_DNA"/>
</dbReference>
<accession>A0A286X960</accession>
<evidence type="ECO:0000256" key="3">
    <source>
        <dbReference type="ARBA" id="ARBA00022801"/>
    </source>
</evidence>
<dbReference type="Bgee" id="ENSCPOG00000022248">
    <property type="expression patterns" value="Expressed in liver and 8 other cell types or tissues"/>
</dbReference>
<dbReference type="SMART" id="SM00020">
    <property type="entry name" value="Tryp_SPc"/>
    <property type="match status" value="1"/>
</dbReference>
<dbReference type="EMBL" id="AAKN02047389">
    <property type="status" value="NOT_ANNOTATED_CDS"/>
    <property type="molecule type" value="Genomic_DNA"/>
</dbReference>
<reference evidence="9" key="2">
    <citation type="submission" date="2025-08" db="UniProtKB">
        <authorList>
            <consortium name="Ensembl"/>
        </authorList>
    </citation>
    <scope>IDENTIFICATION</scope>
    <source>
        <strain evidence="9">2N</strain>
    </source>
</reference>
<dbReference type="PROSITE" id="PS50240">
    <property type="entry name" value="TRYPSIN_DOM"/>
    <property type="match status" value="1"/>
</dbReference>
<dbReference type="InterPro" id="IPR009003">
    <property type="entry name" value="Peptidase_S1_PA"/>
</dbReference>
<keyword evidence="5" id="KW-0865">Zymogen</keyword>
<dbReference type="SUPFAM" id="SSF50494">
    <property type="entry name" value="Trypsin-like serine proteases"/>
    <property type="match status" value="1"/>
</dbReference>
<dbReference type="VEuPathDB" id="HostDB:ENSCPOG00000022248"/>
<dbReference type="PANTHER" id="PTHR24271">
    <property type="entry name" value="KALLIKREIN-RELATED"/>
    <property type="match status" value="1"/>
</dbReference>
<dbReference type="GeneID" id="100736180"/>
<sequence length="299" mass="33610">MYFPRRPPRMKHHKTVGNMRSLSQLLPLPLLEAKRQHGQSSKSSGLETLLGMMQLLLILLAFFLPPRTKAGEIIGGHEAKPHSRPYMAYLESWDNHSLTTCGGFLIHEKFVLTAAHCLGSPIKVTLGAHNIKEQEDTQQVIRVQKAFPHQDYNPKIVINDIMLLKLEKKAKLTKAVQLLRLPKGKTQVKPGTRCQVAGWGRLSPWGRFPSTLQEVEMVVQKDEKCEDLFPKYYDRATEICVGDPKIKNASFKGDSGGPLVCNNVAQGIVSYGPKNGTTPRVFTKVSRFLSWIKKTMKQS</sequence>
<dbReference type="Ensembl" id="ENSCPOT00000034087.1">
    <property type="protein sequence ID" value="ENSCPOP00000021962.1"/>
    <property type="gene ID" value="ENSCPOG00000022248.2"/>
</dbReference>
<evidence type="ECO:0000256" key="1">
    <source>
        <dbReference type="ARBA" id="ARBA00022670"/>
    </source>
</evidence>
<dbReference type="PROSITE" id="PS00135">
    <property type="entry name" value="TRYPSIN_SER"/>
    <property type="match status" value="1"/>
</dbReference>
<protein>
    <recommendedName>
        <fullName evidence="8">Peptidase S1 domain-containing protein</fullName>
    </recommendedName>
</protein>
<dbReference type="FunFam" id="2.40.10.10:FF:000014">
    <property type="entry name" value="Complement factor D"/>
    <property type="match status" value="1"/>
</dbReference>
<evidence type="ECO:0000256" key="5">
    <source>
        <dbReference type="ARBA" id="ARBA00023145"/>
    </source>
</evidence>
<evidence type="ECO:0000256" key="4">
    <source>
        <dbReference type="ARBA" id="ARBA00022825"/>
    </source>
</evidence>
<dbReference type="PROSITE" id="PS00134">
    <property type="entry name" value="TRYPSIN_HIS"/>
    <property type="match status" value="1"/>
</dbReference>
<dbReference type="AlphaFoldDB" id="A0A286X960"/>
<dbReference type="Proteomes" id="UP000005447">
    <property type="component" value="Unassembled WGS sequence"/>
</dbReference>
<evidence type="ECO:0000313" key="10">
    <source>
        <dbReference type="Proteomes" id="UP000005447"/>
    </source>
</evidence>
<keyword evidence="1 7" id="KW-0645">Protease</keyword>